<dbReference type="GO" id="GO:0009451">
    <property type="term" value="P:RNA modification"/>
    <property type="evidence" value="ECO:0007669"/>
    <property type="project" value="InterPro"/>
</dbReference>
<dbReference type="FunFam" id="1.25.40.10:FF:000184">
    <property type="entry name" value="Pentatricopeptide repeat-containing protein, chloroplastic"/>
    <property type="match status" value="1"/>
</dbReference>
<proteinExistence type="predicted"/>
<evidence type="ECO:0000256" key="1">
    <source>
        <dbReference type="ARBA" id="ARBA00022737"/>
    </source>
</evidence>
<dbReference type="InterPro" id="IPR046960">
    <property type="entry name" value="PPR_At4g14850-like_plant"/>
</dbReference>
<dbReference type="PROSITE" id="PS51375">
    <property type="entry name" value="PPR"/>
    <property type="match status" value="3"/>
</dbReference>
<dbReference type="NCBIfam" id="TIGR00756">
    <property type="entry name" value="PPR"/>
    <property type="match status" value="5"/>
</dbReference>
<keyword evidence="4" id="KW-1185">Reference proteome</keyword>
<reference evidence="3 4" key="1">
    <citation type="submission" date="2020-10" db="EMBL/GenBank/DDBJ databases">
        <title>The Coptis chinensis genome and diversification of protoberbering-type alkaloids.</title>
        <authorList>
            <person name="Wang B."/>
            <person name="Shu S."/>
            <person name="Song C."/>
            <person name="Liu Y."/>
        </authorList>
    </citation>
    <scope>NUCLEOTIDE SEQUENCE [LARGE SCALE GENOMIC DNA]</scope>
    <source>
        <strain evidence="3">HL-2020</strain>
        <tissue evidence="3">Leaf</tissue>
    </source>
</reference>
<organism evidence="3 4">
    <name type="scientific">Coptis chinensis</name>
    <dbReference type="NCBI Taxonomy" id="261450"/>
    <lineage>
        <taxon>Eukaryota</taxon>
        <taxon>Viridiplantae</taxon>
        <taxon>Streptophyta</taxon>
        <taxon>Embryophyta</taxon>
        <taxon>Tracheophyta</taxon>
        <taxon>Spermatophyta</taxon>
        <taxon>Magnoliopsida</taxon>
        <taxon>Ranunculales</taxon>
        <taxon>Ranunculaceae</taxon>
        <taxon>Coptidoideae</taxon>
        <taxon>Coptis</taxon>
    </lineage>
</organism>
<dbReference type="FunFam" id="1.25.40.10:FF:000348">
    <property type="entry name" value="Pentatricopeptide repeat-containing protein chloroplastic"/>
    <property type="match status" value="1"/>
</dbReference>
<dbReference type="SUPFAM" id="SSF48452">
    <property type="entry name" value="TPR-like"/>
    <property type="match status" value="2"/>
</dbReference>
<dbReference type="OrthoDB" id="185373at2759"/>
<feature type="repeat" description="PPR" evidence="2">
    <location>
        <begin position="83"/>
        <end position="113"/>
    </location>
</feature>
<name>A0A835LSX3_9MAGN</name>
<evidence type="ECO:0008006" key="5">
    <source>
        <dbReference type="Google" id="ProtNLM"/>
    </source>
</evidence>
<dbReference type="Pfam" id="PF01535">
    <property type="entry name" value="PPR"/>
    <property type="match status" value="1"/>
</dbReference>
<dbReference type="Pfam" id="PF13041">
    <property type="entry name" value="PPR_2"/>
    <property type="match status" value="2"/>
</dbReference>
<comment type="caution">
    <text evidence="3">The sequence shown here is derived from an EMBL/GenBank/DDBJ whole genome shotgun (WGS) entry which is preliminary data.</text>
</comment>
<feature type="repeat" description="PPR" evidence="2">
    <location>
        <begin position="114"/>
        <end position="148"/>
    </location>
</feature>
<dbReference type="InterPro" id="IPR011990">
    <property type="entry name" value="TPR-like_helical_dom_sf"/>
</dbReference>
<evidence type="ECO:0000313" key="4">
    <source>
        <dbReference type="Proteomes" id="UP000631114"/>
    </source>
</evidence>
<dbReference type="PANTHER" id="PTHR47926">
    <property type="entry name" value="PENTATRICOPEPTIDE REPEAT-CONTAINING PROTEIN"/>
    <property type="match status" value="1"/>
</dbReference>
<dbReference type="GO" id="GO:0003723">
    <property type="term" value="F:RNA binding"/>
    <property type="evidence" value="ECO:0007669"/>
    <property type="project" value="InterPro"/>
</dbReference>
<dbReference type="EMBL" id="JADFTS010000006">
    <property type="protein sequence ID" value="KAF9603682.1"/>
    <property type="molecule type" value="Genomic_DNA"/>
</dbReference>
<protein>
    <recommendedName>
        <fullName evidence="5">Pentatricopeptide repeat-containing protein</fullName>
    </recommendedName>
</protein>
<dbReference type="Gene3D" id="1.25.40.10">
    <property type="entry name" value="Tetratricopeptide repeat domain"/>
    <property type="match status" value="4"/>
</dbReference>
<dbReference type="InterPro" id="IPR046849">
    <property type="entry name" value="E2_motif"/>
</dbReference>
<evidence type="ECO:0000256" key="2">
    <source>
        <dbReference type="PROSITE-ProRule" id="PRU00708"/>
    </source>
</evidence>
<dbReference type="Pfam" id="PF20431">
    <property type="entry name" value="E_motif"/>
    <property type="match status" value="1"/>
</dbReference>
<keyword evidence="1" id="KW-0677">Repeat</keyword>
<evidence type="ECO:0000313" key="3">
    <source>
        <dbReference type="EMBL" id="KAF9603682.1"/>
    </source>
</evidence>
<accession>A0A835LSX3</accession>
<dbReference type="Proteomes" id="UP000631114">
    <property type="component" value="Unassembled WGS sequence"/>
</dbReference>
<feature type="repeat" description="PPR" evidence="2">
    <location>
        <begin position="216"/>
        <end position="250"/>
    </location>
</feature>
<dbReference type="PANTHER" id="PTHR47926:SF387">
    <property type="entry name" value="PENTATRICOPEPTIDE REPEAT-CONTAINING PROTEIN"/>
    <property type="match status" value="1"/>
</dbReference>
<dbReference type="AlphaFoldDB" id="A0A835LSX3"/>
<dbReference type="InterPro" id="IPR002885">
    <property type="entry name" value="PPR_rpt"/>
</dbReference>
<gene>
    <name evidence="3" type="ORF">IFM89_037445</name>
</gene>
<dbReference type="Pfam" id="PF13812">
    <property type="entry name" value="PPR_3"/>
    <property type="match status" value="1"/>
</dbReference>
<sequence length="437" mass="49286">MGLRIFNEMLRSGVVPNEVTMVAVLSACCVIGDLRLGRLVHGYIEKSSVECKLNMLNALMDMYVKCGCLNIAREIFGRMVVRDVYSWTIMTDGYAKKGELEVARKYFDALVEKNVVSWNAMIAGYSQKNKPKEALELFREMEETTLRPVEGTLVCVFSSCAQLGRLDIGKKIYHYYVDQKRVKPSVKLANAFIDMCAKCGSIDAAVEFFTRMPDRDLVSWNSMISGYAVHGYTEEALNLFKQMQRLGPRPDDITLVGVLSACCHGGLVIEGREHLKNMKKVFDIEPKDKHYACMIDLLGRVGRLEEALELIKRMPMEPDEAAWGALLNASRMHANVDMGKLAYDKLLGLDPNDSGNYVLLANIYATEKRWDDVSMVRSMMRGRGVKKTPGLSSIEVDGKSHEFLVEDKSHPQSEEIYKILNDILLLLQREGYVPKPP</sequence>
<dbReference type="InterPro" id="IPR046848">
    <property type="entry name" value="E_motif"/>
</dbReference>
<dbReference type="Pfam" id="PF20430">
    <property type="entry name" value="Eplus_motif"/>
    <property type="match status" value="1"/>
</dbReference>